<dbReference type="AlphaFoldDB" id="R6NCT4"/>
<proteinExistence type="predicted"/>
<name>R6NCT4_9FIRM</name>
<evidence type="ECO:0000313" key="2">
    <source>
        <dbReference type="EMBL" id="CDC06114.1"/>
    </source>
</evidence>
<reference evidence="2" key="1">
    <citation type="submission" date="2012-11" db="EMBL/GenBank/DDBJ databases">
        <title>Dependencies among metagenomic species, viruses, plasmids and units of genetic variation.</title>
        <authorList>
            <person name="Nielsen H.B."/>
            <person name="Almeida M."/>
            <person name="Juncker A.S."/>
            <person name="Rasmussen S."/>
            <person name="Li J."/>
            <person name="Sunagawa S."/>
            <person name="Plichta D."/>
            <person name="Gautier L."/>
            <person name="Le Chatelier E."/>
            <person name="Peletier E."/>
            <person name="Bonde I."/>
            <person name="Nielsen T."/>
            <person name="Manichanh C."/>
            <person name="Arumugam M."/>
            <person name="Batto J."/>
            <person name="Santos M.B.Q.D."/>
            <person name="Blom N."/>
            <person name="Borruel N."/>
            <person name="Burgdorf K.S."/>
            <person name="Boumezbeur F."/>
            <person name="Casellas F."/>
            <person name="Dore J."/>
            <person name="Guarner F."/>
            <person name="Hansen T."/>
            <person name="Hildebrand F."/>
            <person name="Kaas R.S."/>
            <person name="Kennedy S."/>
            <person name="Kristiansen K."/>
            <person name="Kultima J.R."/>
            <person name="Leonard P."/>
            <person name="Levenez F."/>
            <person name="Lund O."/>
            <person name="Moumen B."/>
            <person name="Le Paslier D."/>
            <person name="Pons N."/>
            <person name="Pedersen O."/>
            <person name="Prifti E."/>
            <person name="Qin J."/>
            <person name="Raes J."/>
            <person name="Tap J."/>
            <person name="Tims S."/>
            <person name="Ussery D.W."/>
            <person name="Yamada T."/>
            <person name="MetaHit consortium"/>
            <person name="Renault P."/>
            <person name="Sicheritz-Ponten T."/>
            <person name="Bork P."/>
            <person name="Wang J."/>
            <person name="Brunak S."/>
            <person name="Ehrlich S.D."/>
        </authorList>
    </citation>
    <scope>NUCLEOTIDE SEQUENCE [LARGE SCALE GENOMIC DNA]</scope>
</reference>
<dbReference type="EMBL" id="CBEP010000143">
    <property type="protein sequence ID" value="CDC06114.1"/>
    <property type="molecule type" value="Genomic_DNA"/>
</dbReference>
<dbReference type="Proteomes" id="UP000018168">
    <property type="component" value="Unassembled WGS sequence"/>
</dbReference>
<evidence type="ECO:0000256" key="1">
    <source>
        <dbReference type="SAM" id="Coils"/>
    </source>
</evidence>
<accession>R6NCT4</accession>
<protein>
    <submittedName>
        <fullName evidence="2">Phage tail tape measure protein TP901 family</fullName>
    </submittedName>
</protein>
<comment type="caution">
    <text evidence="2">The sequence shown here is derived from an EMBL/GenBank/DDBJ whole genome shotgun (WGS) entry which is preliminary data.</text>
</comment>
<organism evidence="2 3">
    <name type="scientific">[Clostridium] leptum CAG:27</name>
    <dbReference type="NCBI Taxonomy" id="1263068"/>
    <lineage>
        <taxon>Bacteria</taxon>
        <taxon>Bacillati</taxon>
        <taxon>Bacillota</taxon>
        <taxon>Clostridia</taxon>
        <taxon>Eubacteriales</taxon>
        <taxon>Oscillospiraceae</taxon>
        <taxon>Oscillospiraceae incertae sedis</taxon>
    </lineage>
</organism>
<evidence type="ECO:0000313" key="3">
    <source>
        <dbReference type="Proteomes" id="UP000018168"/>
    </source>
</evidence>
<feature type="coiled-coil region" evidence="1">
    <location>
        <begin position="268"/>
        <end position="309"/>
    </location>
</feature>
<keyword evidence="1" id="KW-0175">Coiled coil</keyword>
<gene>
    <name evidence="2" type="ORF">BN578_01291</name>
</gene>
<sequence length="807" mass="86817">MEGVVTAFGSILADACTKLAQAAPGVVDLAVGFIQSFIKGIGDNAPQLIQAAKQIVGALVDGLIKLLPSEIQKPVKETVNILKRSFESGGLRTAINTVSKILKDLGKVVTNLAKTILPPLAKAVDFLGKNIKIILPLVAEAVVGIKAFKIVQSATKWFDAMKTAIAAAGAATSAEALATAASTGAITLKQIAVGVLTGEIGLVTAAQWLWNAAMSANPIGAIIALVTALAGGLAFLCVSLSNSADDTDILAESNERVAESFGHIADGIEQWNEKVDNAKSSMEGFNDSILMSQEEQQNLTDEMDAVQTEISEIARLASEERRELTDSEIQRLDELFQKMRDMSQQELDFYKARQDVVLDQAKALSEASNLTAEEYEDMSARIIKAASEETEAVKEKAYEQYANQVALNKSLLGTKEEYNEEWLEQANAAALADYQIAVDNAKQKYADILGIEQEGYFNLSQELQDYLTGLSEMRTAQLEEEDRYQKALEEYRHGQYKNTDESLDALSAVEQEHKENLARIQDEYLANFNEDTLEQAGGWLQRIIDTKAAGEDLTEEQEELARNLILALDSLPDDMNEKGKEALDALGIGLDDQGNVIFTKGERLGEIVLEGEESADPEGENSYSNGKNSADGFVGGVESGFQAAFTAGYNIAKQAMAGQQTAQDSHSPAKETIKLGKDNAEGYALGIEKNAKESAAAAKDMVTDTIGAISDQSGKYSFLDKFGLSKLDVSGMVQKMKAAVAAESYRMSASLSASGNYAALRDSSYNSGTDSAAPQGKYVAEIHVDLEGREVARATAPFMGEQLAWEG</sequence>